<evidence type="ECO:0000313" key="1">
    <source>
        <dbReference type="EMBL" id="NVI46416.1"/>
    </source>
</evidence>
<dbReference type="EMBL" id="JAAOLE020000001">
    <property type="protein sequence ID" value="NVI46416.1"/>
    <property type="molecule type" value="Genomic_DNA"/>
</dbReference>
<name>A0A973W2N3_9BRAD</name>
<accession>A0A973W2N3</accession>
<reference evidence="1" key="1">
    <citation type="submission" date="2020-06" db="EMBL/GenBank/DDBJ databases">
        <title>Whole Genome Sequence of Bradyrhizobium sp. Strain 1S1.</title>
        <authorList>
            <person name="Bromfield E.S.P."/>
            <person name="Cloutier S."/>
        </authorList>
    </citation>
    <scope>NUCLEOTIDE SEQUENCE [LARGE SCALE GENOMIC DNA]</scope>
    <source>
        <strain evidence="1">1S1</strain>
    </source>
</reference>
<comment type="caution">
    <text evidence="1">The sequence shown here is derived from an EMBL/GenBank/DDBJ whole genome shotgun (WGS) entry which is preliminary data.</text>
</comment>
<gene>
    <name evidence="1" type="ORF">HAP48_026345</name>
</gene>
<proteinExistence type="predicted"/>
<dbReference type="AlphaFoldDB" id="A0A973W2N3"/>
<dbReference type="RefSeq" id="WP_166205739.1">
    <property type="nucleotide sequence ID" value="NZ_CP088285.1"/>
</dbReference>
<protein>
    <submittedName>
        <fullName evidence="1">Uncharacterized protein</fullName>
    </submittedName>
</protein>
<organism evidence="1">
    <name type="scientific">Bradyrhizobium septentrionale</name>
    <dbReference type="NCBI Taxonomy" id="1404411"/>
    <lineage>
        <taxon>Bacteria</taxon>
        <taxon>Pseudomonadati</taxon>
        <taxon>Pseudomonadota</taxon>
        <taxon>Alphaproteobacteria</taxon>
        <taxon>Hyphomicrobiales</taxon>
        <taxon>Nitrobacteraceae</taxon>
        <taxon>Bradyrhizobium</taxon>
    </lineage>
</organism>
<sequence>MIDFCNIDNAKSYATEANLMKALATLGLDQMRPVIVRNREGRFTAIFGLHLSGMACSGNVMAAANHGFKTIN</sequence>